<dbReference type="InterPro" id="IPR058625">
    <property type="entry name" value="MdtA-like_BSH"/>
</dbReference>
<dbReference type="InterPro" id="IPR058637">
    <property type="entry name" value="YknX-like_C"/>
</dbReference>
<dbReference type="Pfam" id="PF25917">
    <property type="entry name" value="BSH_RND"/>
    <property type="match status" value="1"/>
</dbReference>
<dbReference type="AlphaFoldDB" id="A0A420EL74"/>
<evidence type="ECO:0000256" key="1">
    <source>
        <dbReference type="ARBA" id="ARBA00009477"/>
    </source>
</evidence>
<feature type="domain" description="CusB-like beta-barrel" evidence="5">
    <location>
        <begin position="200"/>
        <end position="272"/>
    </location>
</feature>
<dbReference type="Gene3D" id="2.40.420.20">
    <property type="match status" value="1"/>
</dbReference>
<evidence type="ECO:0000313" key="7">
    <source>
        <dbReference type="EMBL" id="RKF21356.1"/>
    </source>
</evidence>
<dbReference type="Gene3D" id="2.40.50.100">
    <property type="match status" value="1"/>
</dbReference>
<dbReference type="Pfam" id="PF25954">
    <property type="entry name" value="Beta-barrel_RND_2"/>
    <property type="match status" value="1"/>
</dbReference>
<feature type="chain" id="PRO_5019309470" evidence="3">
    <location>
        <begin position="21"/>
        <end position="371"/>
    </location>
</feature>
<evidence type="ECO:0000259" key="4">
    <source>
        <dbReference type="Pfam" id="PF25917"/>
    </source>
</evidence>
<comment type="similarity">
    <text evidence="1">Belongs to the membrane fusion protein (MFP) (TC 8.A.1) family.</text>
</comment>
<dbReference type="PANTHER" id="PTHR30469">
    <property type="entry name" value="MULTIDRUG RESISTANCE PROTEIN MDTA"/>
    <property type="match status" value="1"/>
</dbReference>
<proteinExistence type="inferred from homology"/>
<gene>
    <name evidence="7" type="ORF">DBZ36_01505</name>
</gene>
<dbReference type="SUPFAM" id="SSF111369">
    <property type="entry name" value="HlyD-like secretion proteins"/>
    <property type="match status" value="1"/>
</dbReference>
<dbReference type="Pfam" id="PF25989">
    <property type="entry name" value="YknX_C"/>
    <property type="match status" value="1"/>
</dbReference>
<feature type="domain" description="YknX-like C-terminal permuted SH3-like" evidence="6">
    <location>
        <begin position="279"/>
        <end position="346"/>
    </location>
</feature>
<dbReference type="PANTHER" id="PTHR30469:SF13">
    <property type="entry name" value="HAE1 FAMILY EFFLUX PUMP MFP COMPONENT"/>
    <property type="match status" value="1"/>
</dbReference>
<dbReference type="RefSeq" id="WP_120353160.1">
    <property type="nucleotide sequence ID" value="NZ_RAQO01000002.1"/>
</dbReference>
<name>A0A420EL74_9ALTE</name>
<dbReference type="Gene3D" id="1.10.287.470">
    <property type="entry name" value="Helix hairpin bin"/>
    <property type="match status" value="1"/>
</dbReference>
<dbReference type="EMBL" id="RAQO01000002">
    <property type="protein sequence ID" value="RKF21356.1"/>
    <property type="molecule type" value="Genomic_DNA"/>
</dbReference>
<dbReference type="GO" id="GO:1990281">
    <property type="term" value="C:efflux pump complex"/>
    <property type="evidence" value="ECO:0007669"/>
    <property type="project" value="TreeGrafter"/>
</dbReference>
<sequence>MLRSTVFFICAGLLAYFAFSQLNALKQPESGRKGRTPSAIEVATASVAAQNLNSSVKLVANLNAVTSVEISSLVTARIDDILVSEQGTVEQDQLLIQLDDRRAKSNVVEMKALLSDQERILNDFIRLVDRGAVTVTEIDAQRALVAVARARLEAETVELSEHQIKAPFAGTVSLIDFSRGKLVNSGEELLQLDDLSKMRLDVNVPEQYLSKLALGMQVSATTAAWSNRLFEGELVAIDSRVNDEALNIRVRIEFGNQDLLLKPGMLMSASLHFPEVQAAVIPVQALEYSGTKRYVYRLDEENTARRTEVKLGARIDNLVMIESGVDIGDEIVVEGLVNIRDGVKVKTQNQAKSEQEPRGDKSKNGPRAAKG</sequence>
<evidence type="ECO:0000259" key="5">
    <source>
        <dbReference type="Pfam" id="PF25954"/>
    </source>
</evidence>
<evidence type="ECO:0000256" key="2">
    <source>
        <dbReference type="SAM" id="MobiDB-lite"/>
    </source>
</evidence>
<evidence type="ECO:0000259" key="6">
    <source>
        <dbReference type="Pfam" id="PF25989"/>
    </source>
</evidence>
<evidence type="ECO:0000313" key="8">
    <source>
        <dbReference type="Proteomes" id="UP000286482"/>
    </source>
</evidence>
<feature type="signal peptide" evidence="3">
    <location>
        <begin position="1"/>
        <end position="20"/>
    </location>
</feature>
<feature type="compositionally biased region" description="Basic and acidic residues" evidence="2">
    <location>
        <begin position="353"/>
        <end position="363"/>
    </location>
</feature>
<organism evidence="7 8">
    <name type="scientific">Alginatibacterium sediminis</name>
    <dbReference type="NCBI Taxonomy" id="2164068"/>
    <lineage>
        <taxon>Bacteria</taxon>
        <taxon>Pseudomonadati</taxon>
        <taxon>Pseudomonadota</taxon>
        <taxon>Gammaproteobacteria</taxon>
        <taxon>Alteromonadales</taxon>
        <taxon>Alteromonadaceae</taxon>
        <taxon>Alginatibacterium</taxon>
    </lineage>
</organism>
<keyword evidence="8" id="KW-1185">Reference proteome</keyword>
<dbReference type="OrthoDB" id="9806939at2"/>
<dbReference type="NCBIfam" id="TIGR01730">
    <property type="entry name" value="RND_mfp"/>
    <property type="match status" value="1"/>
</dbReference>
<feature type="region of interest" description="Disordered" evidence="2">
    <location>
        <begin position="346"/>
        <end position="371"/>
    </location>
</feature>
<dbReference type="InterPro" id="IPR058792">
    <property type="entry name" value="Beta-barrel_RND_2"/>
</dbReference>
<evidence type="ECO:0000256" key="3">
    <source>
        <dbReference type="SAM" id="SignalP"/>
    </source>
</evidence>
<reference evidence="7 8" key="1">
    <citation type="submission" date="2018-09" db="EMBL/GenBank/DDBJ databases">
        <authorList>
            <person name="Wang Z."/>
        </authorList>
    </citation>
    <scope>NUCLEOTIDE SEQUENCE [LARGE SCALE GENOMIC DNA]</scope>
    <source>
        <strain evidence="7 8">ALS 81</strain>
    </source>
</reference>
<feature type="domain" description="Multidrug resistance protein MdtA-like barrel-sandwich hybrid" evidence="4">
    <location>
        <begin position="67"/>
        <end position="188"/>
    </location>
</feature>
<dbReference type="Gene3D" id="2.40.30.170">
    <property type="match status" value="1"/>
</dbReference>
<comment type="caution">
    <text evidence="7">The sequence shown here is derived from an EMBL/GenBank/DDBJ whole genome shotgun (WGS) entry which is preliminary data.</text>
</comment>
<keyword evidence="3" id="KW-0732">Signal</keyword>
<accession>A0A420EL74</accession>
<dbReference type="Proteomes" id="UP000286482">
    <property type="component" value="Unassembled WGS sequence"/>
</dbReference>
<protein>
    <submittedName>
        <fullName evidence="7">Efflux RND transporter periplasmic adaptor subunit</fullName>
    </submittedName>
</protein>
<dbReference type="FunFam" id="2.40.30.170:FF:000010">
    <property type="entry name" value="Efflux RND transporter periplasmic adaptor subunit"/>
    <property type="match status" value="1"/>
</dbReference>
<dbReference type="GO" id="GO:0015562">
    <property type="term" value="F:efflux transmembrane transporter activity"/>
    <property type="evidence" value="ECO:0007669"/>
    <property type="project" value="TreeGrafter"/>
</dbReference>
<dbReference type="InterPro" id="IPR006143">
    <property type="entry name" value="RND_pump_MFP"/>
</dbReference>